<name>K1TI05_9ZZZZ</name>
<gene>
    <name evidence="1" type="ORF">OBE_02756</name>
</gene>
<protein>
    <submittedName>
        <fullName evidence="1">Uncharacterized protein</fullName>
    </submittedName>
</protein>
<reference evidence="1" key="1">
    <citation type="journal article" date="2013" name="Environ. Microbiol.">
        <title>Microbiota from the distal guts of lean and obese adolescents exhibit partial functional redundancy besides clear differences in community structure.</title>
        <authorList>
            <person name="Ferrer M."/>
            <person name="Ruiz A."/>
            <person name="Lanza F."/>
            <person name="Haange S.B."/>
            <person name="Oberbach A."/>
            <person name="Till H."/>
            <person name="Bargiela R."/>
            <person name="Campoy C."/>
            <person name="Segura M.T."/>
            <person name="Richter M."/>
            <person name="von Bergen M."/>
            <person name="Seifert J."/>
            <person name="Suarez A."/>
        </authorList>
    </citation>
    <scope>NUCLEOTIDE SEQUENCE</scope>
</reference>
<evidence type="ECO:0000313" key="1">
    <source>
        <dbReference type="EMBL" id="EKC72712.1"/>
    </source>
</evidence>
<proteinExistence type="predicted"/>
<dbReference type="AlphaFoldDB" id="K1TI05"/>
<sequence>METTTIHPAEAYLRNEQNSTSLYVRIAGQRRRLF</sequence>
<accession>K1TI05</accession>
<comment type="caution">
    <text evidence="1">The sequence shown here is derived from an EMBL/GenBank/DDBJ whole genome shotgun (WGS) entry which is preliminary data.</text>
</comment>
<feature type="non-terminal residue" evidence="1">
    <location>
        <position position="34"/>
    </location>
</feature>
<organism evidence="1">
    <name type="scientific">human gut metagenome</name>
    <dbReference type="NCBI Taxonomy" id="408170"/>
    <lineage>
        <taxon>unclassified sequences</taxon>
        <taxon>metagenomes</taxon>
        <taxon>organismal metagenomes</taxon>
    </lineage>
</organism>
<dbReference type="EMBL" id="AJWZ01001808">
    <property type="protein sequence ID" value="EKC72712.1"/>
    <property type="molecule type" value="Genomic_DNA"/>
</dbReference>